<evidence type="ECO:0000259" key="1">
    <source>
        <dbReference type="Pfam" id="PF08486"/>
    </source>
</evidence>
<accession>A0A1M6HPE5</accession>
<reference evidence="3" key="1">
    <citation type="submission" date="2016-11" db="EMBL/GenBank/DDBJ databases">
        <authorList>
            <person name="Varghese N."/>
            <person name="Submissions S."/>
        </authorList>
    </citation>
    <scope>NUCLEOTIDE SEQUENCE [LARGE SCALE GENOMIC DNA]</scope>
    <source>
        <strain evidence="3">DSM 16057</strain>
    </source>
</reference>
<dbReference type="NCBIfam" id="TIGR02870">
    <property type="entry name" value="spore_II_D"/>
    <property type="match status" value="1"/>
</dbReference>
<dbReference type="InterPro" id="IPR013486">
    <property type="entry name" value="SpoIID/LytB"/>
</dbReference>
<dbReference type="Pfam" id="PF08486">
    <property type="entry name" value="SpoIID"/>
    <property type="match status" value="1"/>
</dbReference>
<evidence type="ECO:0000313" key="2">
    <source>
        <dbReference type="EMBL" id="SHJ24075.1"/>
    </source>
</evidence>
<keyword evidence="3" id="KW-1185">Reference proteome</keyword>
<gene>
    <name evidence="2" type="ORF">SAMN02745219_02069</name>
</gene>
<dbReference type="GO" id="GO:0030435">
    <property type="term" value="P:sporulation resulting in formation of a cellular spore"/>
    <property type="evidence" value="ECO:0007669"/>
    <property type="project" value="InterPro"/>
</dbReference>
<dbReference type="InterPro" id="IPR014225">
    <property type="entry name" value="Spore_II_D_firmicutes"/>
</dbReference>
<dbReference type="Proteomes" id="UP000184529">
    <property type="component" value="Unassembled WGS sequence"/>
</dbReference>
<dbReference type="PANTHER" id="PTHR30032">
    <property type="entry name" value="N-ACETYLMURAMOYL-L-ALANINE AMIDASE-RELATED"/>
    <property type="match status" value="1"/>
</dbReference>
<name>A0A1M6HPE5_9FIRM</name>
<dbReference type="InterPro" id="IPR051922">
    <property type="entry name" value="Bact_Sporulation_Assoc"/>
</dbReference>
<dbReference type="NCBIfam" id="TIGR02669">
    <property type="entry name" value="SpoIID_LytB"/>
    <property type="match status" value="1"/>
</dbReference>
<dbReference type="GO" id="GO:0030288">
    <property type="term" value="C:outer membrane-bounded periplasmic space"/>
    <property type="evidence" value="ECO:0007669"/>
    <property type="project" value="TreeGrafter"/>
</dbReference>
<feature type="domain" description="Sporulation stage II protein D amidase enhancer LytB N-terminal" evidence="1">
    <location>
        <begin position="44"/>
        <end position="151"/>
    </location>
</feature>
<dbReference type="AlphaFoldDB" id="A0A1M6HPE5"/>
<sequence>MVRRLLLGLICIMLSLTMGLPVLVNYLSPVRIQERETRVRLYVHSTGRIEEIPLEEYVTGVVAAEMPAAFPVEALKAQAVAARTYIVRRLNAGGVINNDHPGADVCDDHTHGQAWISREEMRRRWGTLRYYEYYYKIKKAVDETRGMVLTYNGQLIEAAYHASCGGRGTESASAVWAADLPYLVGVPCPHDADPEPVRTVSLPVTQVDRALGVSVEAVPVAAAGRTGGVKSLLEVLERTPAGRPKTVRIGEKKMAATLVRDRLGLRSTDFTMTLKGDRVEITTRGYGHAVGMCQYGAKGLAEHGYTFDRILKHYYTGVEITRIN</sequence>
<organism evidence="2 3">
    <name type="scientific">Desulfofundulus thermosubterraneus DSM 16057</name>
    <dbReference type="NCBI Taxonomy" id="1121432"/>
    <lineage>
        <taxon>Bacteria</taxon>
        <taxon>Bacillati</taxon>
        <taxon>Bacillota</taxon>
        <taxon>Clostridia</taxon>
        <taxon>Eubacteriales</taxon>
        <taxon>Peptococcaceae</taxon>
        <taxon>Desulfofundulus</taxon>
    </lineage>
</organism>
<protein>
    <submittedName>
        <fullName evidence="2">Stage II sporulation protein D</fullName>
    </submittedName>
</protein>
<dbReference type="PANTHER" id="PTHR30032:SF4">
    <property type="entry name" value="AMIDASE ENHANCER"/>
    <property type="match status" value="1"/>
</dbReference>
<evidence type="ECO:0000313" key="3">
    <source>
        <dbReference type="Proteomes" id="UP000184529"/>
    </source>
</evidence>
<dbReference type="STRING" id="1121432.SAMN02745219_02069"/>
<dbReference type="EMBL" id="FQZM01000024">
    <property type="protein sequence ID" value="SHJ24075.1"/>
    <property type="molecule type" value="Genomic_DNA"/>
</dbReference>
<dbReference type="InterPro" id="IPR013693">
    <property type="entry name" value="SpoIID/LytB_N"/>
</dbReference>
<proteinExistence type="predicted"/>